<protein>
    <submittedName>
        <fullName evidence="2">WYL domain-containing protein</fullName>
    </submittedName>
</protein>
<dbReference type="RefSeq" id="WP_261676901.1">
    <property type="nucleotide sequence ID" value="NZ_JARGCD010000007.1"/>
</dbReference>
<feature type="domain" description="WYL" evidence="1">
    <location>
        <begin position="147"/>
        <end position="206"/>
    </location>
</feature>
<reference evidence="2" key="1">
    <citation type="journal article" date="2023" name="Int. J. Mol. Sci.">
        <title>Antibiotic Resistance/Susceptibility Profiles of Staphylococcus equorum Strains from Cheese, and Genome Analysis for Antibiotic Resistance Genes.</title>
        <authorList>
            <person name="Vazquez L."/>
            <person name="Srednik M.E."/>
            <person name="Rodriguez J."/>
            <person name="Florez A.B."/>
            <person name="Mayo B."/>
        </authorList>
    </citation>
    <scope>NUCLEOTIDE SEQUENCE</scope>
    <source>
        <strain evidence="2">5A3I</strain>
    </source>
</reference>
<evidence type="ECO:0000259" key="1">
    <source>
        <dbReference type="Pfam" id="PF13280"/>
    </source>
</evidence>
<dbReference type="InterPro" id="IPR051534">
    <property type="entry name" value="CBASS_pafABC_assoc_protein"/>
</dbReference>
<proteinExistence type="predicted"/>
<name>A0AAW7AFI0_9STAP</name>
<evidence type="ECO:0000313" key="2">
    <source>
        <dbReference type="EMBL" id="MDK9864475.1"/>
    </source>
</evidence>
<dbReference type="Pfam" id="PF13280">
    <property type="entry name" value="WYL"/>
    <property type="match status" value="1"/>
</dbReference>
<dbReference type="PROSITE" id="PS52050">
    <property type="entry name" value="WYL"/>
    <property type="match status" value="1"/>
</dbReference>
<dbReference type="PANTHER" id="PTHR34580">
    <property type="match status" value="1"/>
</dbReference>
<dbReference type="PANTHER" id="PTHR34580:SF1">
    <property type="entry name" value="PROTEIN PAFC"/>
    <property type="match status" value="1"/>
</dbReference>
<sequence length="320" mass="37607">MAKSTEILELYLKFVNGERVSKQEIRGFFDNKSARTVQRYISNLNAFLDSKEETSHLKIEYDTQNNVYYMLNNGENHFDKKQILAILKILISTRGLTEEELYMIIDNLNSKLSDTDKTIINKTIQSELTNYISMNNGEPLLDKIWYINEIILKGKAITFEYFNALNKGRQHTIKPMYITYSELYFYIVGVNTKGTVLVFRLDRIQEYNEITKQIELPKSPYYREGELKKRIYFMYGGDWKRVKFEFNGGIIESVLDRFPTAQLLKKDYVNNRFLVEIEVIGDGVMMWLLSQGSRVKIISPQSIKASYLEEINKINQLYKD</sequence>
<dbReference type="InterPro" id="IPR026881">
    <property type="entry name" value="WYL_dom"/>
</dbReference>
<comment type="caution">
    <text evidence="2">The sequence shown here is derived from an EMBL/GenBank/DDBJ whole genome shotgun (WGS) entry which is preliminary data.</text>
</comment>
<dbReference type="AlphaFoldDB" id="A0AAW7AFI0"/>
<reference evidence="2" key="2">
    <citation type="submission" date="2023-03" db="EMBL/GenBank/DDBJ databases">
        <authorList>
            <person name="Vazquez L."/>
            <person name="Rodriguez J."/>
            <person name="Mayo B."/>
            <person name="Florez A.B."/>
        </authorList>
    </citation>
    <scope>NUCLEOTIDE SEQUENCE</scope>
    <source>
        <strain evidence="2">5A3I</strain>
    </source>
</reference>
<accession>A0AAW7AFI0</accession>
<organism evidence="2 3">
    <name type="scientific">Staphylococcus equorum</name>
    <dbReference type="NCBI Taxonomy" id="246432"/>
    <lineage>
        <taxon>Bacteria</taxon>
        <taxon>Bacillati</taxon>
        <taxon>Bacillota</taxon>
        <taxon>Bacilli</taxon>
        <taxon>Bacillales</taxon>
        <taxon>Staphylococcaceae</taxon>
        <taxon>Staphylococcus</taxon>
    </lineage>
</organism>
<evidence type="ECO:0000313" key="3">
    <source>
        <dbReference type="Proteomes" id="UP001174037"/>
    </source>
</evidence>
<dbReference type="EMBL" id="JARGCK010000001">
    <property type="protein sequence ID" value="MDK9864475.1"/>
    <property type="molecule type" value="Genomic_DNA"/>
</dbReference>
<dbReference type="Proteomes" id="UP001174037">
    <property type="component" value="Unassembled WGS sequence"/>
</dbReference>
<gene>
    <name evidence="2" type="ORF">P1A27_00625</name>
</gene>